<proteinExistence type="predicted"/>
<dbReference type="AlphaFoldDB" id="A0AAV9ALD9"/>
<accession>A0AAV9ALD9</accession>
<comment type="caution">
    <text evidence="5">The sequence shown here is derived from an EMBL/GenBank/DDBJ whole genome shotgun (WGS) entry which is preliminary data.</text>
</comment>
<evidence type="ECO:0000313" key="5">
    <source>
        <dbReference type="EMBL" id="KAK1264948.1"/>
    </source>
</evidence>
<evidence type="ECO:0000256" key="2">
    <source>
        <dbReference type="ARBA" id="ARBA00004906"/>
    </source>
</evidence>
<evidence type="ECO:0000256" key="3">
    <source>
        <dbReference type="ARBA" id="ARBA00022786"/>
    </source>
</evidence>
<evidence type="ECO:0000256" key="1">
    <source>
        <dbReference type="ARBA" id="ARBA00002668"/>
    </source>
</evidence>
<comment type="function">
    <text evidence="1">May act as a substrate-specific adapter of an E3 ubiquitin-protein ligase complex (CUL3-RBX1-BTB) which mediates the ubiquitination and subsequent proteasomal degradation of target proteins.</text>
</comment>
<dbReference type="SMART" id="SM00225">
    <property type="entry name" value="BTB"/>
    <property type="match status" value="1"/>
</dbReference>
<gene>
    <name evidence="5" type="ORF">QJS04_geneDACA010668</name>
</gene>
<dbReference type="EMBL" id="JAUJYN010000008">
    <property type="protein sequence ID" value="KAK1264948.1"/>
    <property type="molecule type" value="Genomic_DNA"/>
</dbReference>
<protein>
    <submittedName>
        <fullName evidence="5">BTB/POZ domain-containing protein POB1</fullName>
    </submittedName>
</protein>
<dbReference type="Gene3D" id="1.25.40.420">
    <property type="match status" value="1"/>
</dbReference>
<dbReference type="GO" id="GO:0010114">
    <property type="term" value="P:response to red light"/>
    <property type="evidence" value="ECO:0007669"/>
    <property type="project" value="TreeGrafter"/>
</dbReference>
<keyword evidence="6" id="KW-1185">Reference proteome</keyword>
<sequence length="472" mass="54879">MDDSSVDNDTLKIAFNNPLYSDRMLRIEIVEGLQHDDKSSVSPHEKTSKKCKQESDLQVRVEIRHINSLILSQKSKFFHKLFSSGMRESDPQSKIVVRIDSSEEEPFFQLLHHMHGMKSSSERIKSQASLMRLLFQADKFEVPSCISHCVQLLLGLQMTVDSAISVLEMPLCVRMRPDIKPLIDKAEEILAHNFADVARQMDKLENIDMVLLESMLSRDDLRVSSEHEVFDMVLELARSRFPKEELREVLTSLVGRIVRLPYMTCAKLREVLVREDLDRDVVENVVLEALFFKDEPLYRKRALIAHHEESIDRRLVRRAYYMERPIKFVEFERPNAQCIVYLDLTREECVKLSPGDCIRSESFHLLEQKFYISVENTNSKKLSHYFEVYLSLMDGLVSKIKMKVDIAVRRLPCGEFLTMKKNIFHVNTNTLNCCLFRSKDIFDVSCMRYVAGDGPYFINGMLHLRADLTIID</sequence>
<evidence type="ECO:0000313" key="6">
    <source>
        <dbReference type="Proteomes" id="UP001179952"/>
    </source>
</evidence>
<dbReference type="Pfam" id="PF00651">
    <property type="entry name" value="BTB"/>
    <property type="match status" value="1"/>
</dbReference>
<feature type="domain" description="BTB" evidence="4">
    <location>
        <begin position="53"/>
        <end position="123"/>
    </location>
</feature>
<name>A0AAV9ALD9_ACOGR</name>
<dbReference type="InterPro" id="IPR000210">
    <property type="entry name" value="BTB/POZ_dom"/>
</dbReference>
<dbReference type="SUPFAM" id="SSF54695">
    <property type="entry name" value="POZ domain"/>
    <property type="match status" value="1"/>
</dbReference>
<organism evidence="5 6">
    <name type="scientific">Acorus gramineus</name>
    <name type="common">Dwarf sweet flag</name>
    <dbReference type="NCBI Taxonomy" id="55184"/>
    <lineage>
        <taxon>Eukaryota</taxon>
        <taxon>Viridiplantae</taxon>
        <taxon>Streptophyta</taxon>
        <taxon>Embryophyta</taxon>
        <taxon>Tracheophyta</taxon>
        <taxon>Spermatophyta</taxon>
        <taxon>Magnoliopsida</taxon>
        <taxon>Liliopsida</taxon>
        <taxon>Acoraceae</taxon>
        <taxon>Acorus</taxon>
    </lineage>
</organism>
<comment type="pathway">
    <text evidence="2">Protein modification; protein ubiquitination.</text>
</comment>
<dbReference type="Proteomes" id="UP001179952">
    <property type="component" value="Unassembled WGS sequence"/>
</dbReference>
<dbReference type="InterPro" id="IPR045890">
    <property type="entry name" value="POB1-like"/>
</dbReference>
<reference evidence="5" key="2">
    <citation type="submission" date="2023-06" db="EMBL/GenBank/DDBJ databases">
        <authorList>
            <person name="Ma L."/>
            <person name="Liu K.-W."/>
            <person name="Li Z."/>
            <person name="Hsiao Y.-Y."/>
            <person name="Qi Y."/>
            <person name="Fu T."/>
            <person name="Tang G."/>
            <person name="Zhang D."/>
            <person name="Sun W.-H."/>
            <person name="Liu D.-K."/>
            <person name="Li Y."/>
            <person name="Chen G.-Z."/>
            <person name="Liu X.-D."/>
            <person name="Liao X.-Y."/>
            <person name="Jiang Y.-T."/>
            <person name="Yu X."/>
            <person name="Hao Y."/>
            <person name="Huang J."/>
            <person name="Zhao X.-W."/>
            <person name="Ke S."/>
            <person name="Chen Y.-Y."/>
            <person name="Wu W.-L."/>
            <person name="Hsu J.-L."/>
            <person name="Lin Y.-F."/>
            <person name="Huang M.-D."/>
            <person name="Li C.-Y."/>
            <person name="Huang L."/>
            <person name="Wang Z.-W."/>
            <person name="Zhao X."/>
            <person name="Zhong W.-Y."/>
            <person name="Peng D.-H."/>
            <person name="Ahmad S."/>
            <person name="Lan S."/>
            <person name="Zhang J.-S."/>
            <person name="Tsai W.-C."/>
            <person name="Van De Peer Y."/>
            <person name="Liu Z.-J."/>
        </authorList>
    </citation>
    <scope>NUCLEOTIDE SEQUENCE</scope>
    <source>
        <strain evidence="5">SCP</strain>
        <tissue evidence="5">Leaves</tissue>
    </source>
</reference>
<dbReference type="PANTHER" id="PTHR46336">
    <property type="entry name" value="OS02G0260700 PROTEIN"/>
    <property type="match status" value="1"/>
</dbReference>
<reference evidence="5" key="1">
    <citation type="journal article" date="2023" name="Nat. Commun.">
        <title>Diploid and tetraploid genomes of Acorus and the evolution of monocots.</title>
        <authorList>
            <person name="Ma L."/>
            <person name="Liu K.W."/>
            <person name="Li Z."/>
            <person name="Hsiao Y.Y."/>
            <person name="Qi Y."/>
            <person name="Fu T."/>
            <person name="Tang G.D."/>
            <person name="Zhang D."/>
            <person name="Sun W.H."/>
            <person name="Liu D.K."/>
            <person name="Li Y."/>
            <person name="Chen G.Z."/>
            <person name="Liu X.D."/>
            <person name="Liao X.Y."/>
            <person name="Jiang Y.T."/>
            <person name="Yu X."/>
            <person name="Hao Y."/>
            <person name="Huang J."/>
            <person name="Zhao X.W."/>
            <person name="Ke S."/>
            <person name="Chen Y.Y."/>
            <person name="Wu W.L."/>
            <person name="Hsu J.L."/>
            <person name="Lin Y.F."/>
            <person name="Huang M.D."/>
            <person name="Li C.Y."/>
            <person name="Huang L."/>
            <person name="Wang Z.W."/>
            <person name="Zhao X."/>
            <person name="Zhong W.Y."/>
            <person name="Peng D.H."/>
            <person name="Ahmad S."/>
            <person name="Lan S."/>
            <person name="Zhang J.S."/>
            <person name="Tsai W.C."/>
            <person name="Van de Peer Y."/>
            <person name="Liu Z.J."/>
        </authorList>
    </citation>
    <scope>NUCLEOTIDE SEQUENCE</scope>
    <source>
        <strain evidence="5">SCP</strain>
    </source>
</reference>
<dbReference type="PROSITE" id="PS50097">
    <property type="entry name" value="BTB"/>
    <property type="match status" value="1"/>
</dbReference>
<dbReference type="FunFam" id="1.25.40.420:FF:000008">
    <property type="entry name" value="BTB/POZ domain-containing protein POB1"/>
    <property type="match status" value="1"/>
</dbReference>
<evidence type="ECO:0000259" key="4">
    <source>
        <dbReference type="PROSITE" id="PS50097"/>
    </source>
</evidence>
<dbReference type="CDD" id="cd18186">
    <property type="entry name" value="BTB_POZ_ZBTB_KLHL-like"/>
    <property type="match status" value="1"/>
</dbReference>
<dbReference type="Gene3D" id="3.30.710.10">
    <property type="entry name" value="Potassium Channel Kv1.1, Chain A"/>
    <property type="match status" value="1"/>
</dbReference>
<dbReference type="InterPro" id="IPR011333">
    <property type="entry name" value="SKP1/BTB/POZ_sf"/>
</dbReference>
<keyword evidence="3" id="KW-0833">Ubl conjugation pathway</keyword>
<dbReference type="GO" id="GO:0005634">
    <property type="term" value="C:nucleus"/>
    <property type="evidence" value="ECO:0007669"/>
    <property type="project" value="TreeGrafter"/>
</dbReference>
<dbReference type="InterPro" id="IPR011705">
    <property type="entry name" value="BACK"/>
</dbReference>
<dbReference type="Pfam" id="PF07707">
    <property type="entry name" value="BACK"/>
    <property type="match status" value="1"/>
</dbReference>
<dbReference type="PANTHER" id="PTHR46336:SF3">
    <property type="entry name" value="BTB_POZ DOMAIN-CONTAINING PROTEIN POB1"/>
    <property type="match status" value="1"/>
</dbReference>